<accession>A0A0X3U5V1</accession>
<dbReference type="Gene3D" id="3.30.465.10">
    <property type="match status" value="1"/>
</dbReference>
<proteinExistence type="predicted"/>
<dbReference type="SUPFAM" id="SSF56176">
    <property type="entry name" value="FAD-binding/transporter-associated domain-like"/>
    <property type="match status" value="1"/>
</dbReference>
<evidence type="ECO:0000256" key="1">
    <source>
        <dbReference type="ARBA" id="ARBA00022630"/>
    </source>
</evidence>
<evidence type="ECO:0000256" key="3">
    <source>
        <dbReference type="ARBA" id="ARBA00023002"/>
    </source>
</evidence>
<keyword evidence="3" id="KW-0560">Oxidoreductase</keyword>
<feature type="domain" description="FAD-binding PCMH-type" evidence="4">
    <location>
        <begin position="1"/>
        <end position="176"/>
    </location>
</feature>
<name>A0A0X3U5V1_9RHOB</name>
<dbReference type="FunFam" id="3.30.465.10:FF:000017">
    <property type="entry name" value="Xanthine dehydrogenase, FAD binding subunit"/>
    <property type="match status" value="1"/>
</dbReference>
<dbReference type="EMBL" id="LQBQ01000007">
    <property type="protein sequence ID" value="KUJ83204.1"/>
    <property type="molecule type" value="Genomic_DNA"/>
</dbReference>
<dbReference type="GO" id="GO:0071949">
    <property type="term" value="F:FAD binding"/>
    <property type="evidence" value="ECO:0007669"/>
    <property type="project" value="InterPro"/>
</dbReference>
<dbReference type="InterPro" id="IPR005107">
    <property type="entry name" value="CO_DH_flav_C"/>
</dbReference>
<evidence type="ECO:0000259" key="4">
    <source>
        <dbReference type="PROSITE" id="PS51387"/>
    </source>
</evidence>
<dbReference type="Pfam" id="PF03450">
    <property type="entry name" value="CO_deh_flav_C"/>
    <property type="match status" value="1"/>
</dbReference>
<dbReference type="RefSeq" id="WP_068345268.1">
    <property type="nucleotide sequence ID" value="NZ_LQBQ01000007.1"/>
</dbReference>
<dbReference type="Gene3D" id="3.30.43.10">
    <property type="entry name" value="Uridine Diphospho-n-acetylenolpyruvylglucosamine Reductase, domain 2"/>
    <property type="match status" value="1"/>
</dbReference>
<dbReference type="PANTHER" id="PTHR42659">
    <property type="entry name" value="XANTHINE DEHYDROGENASE SUBUNIT C-RELATED"/>
    <property type="match status" value="1"/>
</dbReference>
<dbReference type="OrthoDB" id="9793944at2"/>
<dbReference type="InterPro" id="IPR002346">
    <property type="entry name" value="Mopterin_DH_FAD-bd"/>
</dbReference>
<dbReference type="InterPro" id="IPR016169">
    <property type="entry name" value="FAD-bd_PCMH_sub2"/>
</dbReference>
<dbReference type="InterPro" id="IPR016167">
    <property type="entry name" value="FAD-bd_PCMH_sub1"/>
</dbReference>
<dbReference type="PROSITE" id="PS51387">
    <property type="entry name" value="FAD_PCMH"/>
    <property type="match status" value="1"/>
</dbReference>
<keyword evidence="6" id="KW-1185">Reference proteome</keyword>
<dbReference type="GO" id="GO:0016491">
    <property type="term" value="F:oxidoreductase activity"/>
    <property type="evidence" value="ECO:0007669"/>
    <property type="project" value="UniProtKB-KW"/>
</dbReference>
<dbReference type="InterPro" id="IPR016166">
    <property type="entry name" value="FAD-bd_PCMH"/>
</dbReference>
<dbReference type="InterPro" id="IPR036683">
    <property type="entry name" value="CO_DH_flav_C_dom_sf"/>
</dbReference>
<sequence>MRDFHYLEPRTVSEATAMLADHGEEACVFAGGTALILALRQRMMAPGVLVSLGQLEEMRAIRFDPKEGLLIGAMARHNDIARSKIVRQHYPVVAEMAGGLANPQVRNQATIGGNLCYADPSTDPPACLLALGAELTIKGQHGARRIPMDEFNVDYFTVAMEPGEILTQIRLPPPDQEVTTFYRRHLRTPAEHRPVANLALAVRNRGGAFEDVRLIVGAATPAPQLLDGVQDYLSGRSVTAEVAAEAADRAAEEMFPISDGRGDEGFRRQVVRALTRRLVAEAANLDWKETE</sequence>
<dbReference type="Pfam" id="PF00941">
    <property type="entry name" value="FAD_binding_5"/>
    <property type="match status" value="1"/>
</dbReference>
<dbReference type="Proteomes" id="UP000053791">
    <property type="component" value="Unassembled WGS sequence"/>
</dbReference>
<keyword evidence="1" id="KW-0285">Flavoprotein</keyword>
<evidence type="ECO:0000256" key="2">
    <source>
        <dbReference type="ARBA" id="ARBA00022827"/>
    </source>
</evidence>
<dbReference type="SUPFAM" id="SSF55447">
    <property type="entry name" value="CO dehydrogenase flavoprotein C-terminal domain-like"/>
    <property type="match status" value="1"/>
</dbReference>
<organism evidence="5 6">
    <name type="scientific">Ruegeria marisrubri</name>
    <dbReference type="NCBI Taxonomy" id="1685379"/>
    <lineage>
        <taxon>Bacteria</taxon>
        <taxon>Pseudomonadati</taxon>
        <taxon>Pseudomonadota</taxon>
        <taxon>Alphaproteobacteria</taxon>
        <taxon>Rhodobacterales</taxon>
        <taxon>Roseobacteraceae</taxon>
        <taxon>Ruegeria</taxon>
    </lineage>
</organism>
<reference evidence="5 6" key="1">
    <citation type="submission" date="2015-12" db="EMBL/GenBank/DDBJ databases">
        <authorList>
            <person name="Shamseldin A."/>
            <person name="Moawad H."/>
            <person name="Abd El-Rahim W.M."/>
            <person name="Sadowsky M.J."/>
        </authorList>
    </citation>
    <scope>NUCLEOTIDE SEQUENCE [LARGE SCALE GENOMIC DNA]</scope>
    <source>
        <strain evidence="5 6">ZGT118</strain>
    </source>
</reference>
<dbReference type="PANTHER" id="PTHR42659:SF2">
    <property type="entry name" value="XANTHINE DEHYDROGENASE SUBUNIT C-RELATED"/>
    <property type="match status" value="1"/>
</dbReference>
<keyword evidence="2" id="KW-0274">FAD</keyword>
<dbReference type="Gene3D" id="3.30.390.50">
    <property type="entry name" value="CO dehydrogenase flavoprotein, C-terminal domain"/>
    <property type="match status" value="1"/>
</dbReference>
<dbReference type="SMART" id="SM01092">
    <property type="entry name" value="CO_deh_flav_C"/>
    <property type="match status" value="1"/>
</dbReference>
<protein>
    <submittedName>
        <fullName evidence="5">4-hydroxybenzoyl-CoA reductase</fullName>
    </submittedName>
</protein>
<dbReference type="InterPro" id="IPR036318">
    <property type="entry name" value="FAD-bd_PCMH-like_sf"/>
</dbReference>
<gene>
    <name evidence="5" type="ORF">AVO45_18690</name>
</gene>
<dbReference type="AlphaFoldDB" id="A0A0X3U5V1"/>
<comment type="caution">
    <text evidence="5">The sequence shown here is derived from an EMBL/GenBank/DDBJ whole genome shotgun (WGS) entry which is preliminary data.</text>
</comment>
<dbReference type="STRING" id="1685379.AVO45_18690"/>
<evidence type="ECO:0000313" key="5">
    <source>
        <dbReference type="EMBL" id="KUJ83204.1"/>
    </source>
</evidence>
<dbReference type="InterPro" id="IPR051312">
    <property type="entry name" value="Diverse_Substr_Oxidored"/>
</dbReference>
<evidence type="ECO:0000313" key="6">
    <source>
        <dbReference type="Proteomes" id="UP000053791"/>
    </source>
</evidence>